<evidence type="ECO:0000313" key="2">
    <source>
        <dbReference type="EMBL" id="CAL1387706.1"/>
    </source>
</evidence>
<accession>A0AAV2EP18</accession>
<reference evidence="2 3" key="1">
    <citation type="submission" date="2024-04" db="EMBL/GenBank/DDBJ databases">
        <authorList>
            <person name="Fracassetti M."/>
        </authorList>
    </citation>
    <scope>NUCLEOTIDE SEQUENCE [LARGE SCALE GENOMIC DNA]</scope>
</reference>
<dbReference type="AlphaFoldDB" id="A0AAV2EP18"/>
<name>A0AAV2EP18_9ROSI</name>
<gene>
    <name evidence="2" type="ORF">LTRI10_LOCUS28674</name>
</gene>
<proteinExistence type="predicted"/>
<feature type="compositionally biased region" description="Basic and acidic residues" evidence="1">
    <location>
        <begin position="25"/>
        <end position="34"/>
    </location>
</feature>
<evidence type="ECO:0000256" key="1">
    <source>
        <dbReference type="SAM" id="MobiDB-lite"/>
    </source>
</evidence>
<dbReference type="EMBL" id="OZ034818">
    <property type="protein sequence ID" value="CAL1387706.1"/>
    <property type="molecule type" value="Genomic_DNA"/>
</dbReference>
<feature type="region of interest" description="Disordered" evidence="1">
    <location>
        <begin position="1"/>
        <end position="109"/>
    </location>
</feature>
<dbReference type="Proteomes" id="UP001497516">
    <property type="component" value="Chromosome 5"/>
</dbReference>
<organism evidence="2 3">
    <name type="scientific">Linum trigynum</name>
    <dbReference type="NCBI Taxonomy" id="586398"/>
    <lineage>
        <taxon>Eukaryota</taxon>
        <taxon>Viridiplantae</taxon>
        <taxon>Streptophyta</taxon>
        <taxon>Embryophyta</taxon>
        <taxon>Tracheophyta</taxon>
        <taxon>Spermatophyta</taxon>
        <taxon>Magnoliopsida</taxon>
        <taxon>eudicotyledons</taxon>
        <taxon>Gunneridae</taxon>
        <taxon>Pentapetalae</taxon>
        <taxon>rosids</taxon>
        <taxon>fabids</taxon>
        <taxon>Malpighiales</taxon>
        <taxon>Linaceae</taxon>
        <taxon>Linum</taxon>
    </lineage>
</organism>
<keyword evidence="3" id="KW-1185">Reference proteome</keyword>
<protein>
    <submittedName>
        <fullName evidence="2">Uncharacterized protein</fullName>
    </submittedName>
</protein>
<sequence>MRKVPDDLSFLVPMQTFPDSLGNEDGPHYDDDPRTPSTVGLSSPGSTSASSSSSSESSSAFHSSATASSSSSSSSDTTHHDCSPLSPPPDPPLRWSTRATRGQPPLRLGGFLAFSTAPIIIPATYK</sequence>
<feature type="compositionally biased region" description="Low complexity" evidence="1">
    <location>
        <begin position="42"/>
        <end position="76"/>
    </location>
</feature>
<evidence type="ECO:0000313" key="3">
    <source>
        <dbReference type="Proteomes" id="UP001497516"/>
    </source>
</evidence>